<dbReference type="SMART" id="SM00220">
    <property type="entry name" value="S_TKc"/>
    <property type="match status" value="1"/>
</dbReference>
<dbReference type="RefSeq" id="WP_289163607.1">
    <property type="nucleotide sequence ID" value="NZ_JASZZN010000007.1"/>
</dbReference>
<feature type="compositionally biased region" description="Polar residues" evidence="6">
    <location>
        <begin position="1"/>
        <end position="11"/>
    </location>
</feature>
<reference evidence="8 9" key="1">
    <citation type="submission" date="2023-06" db="EMBL/GenBank/DDBJ databases">
        <title>Roseiconus lacunae JC819 isolated from Gulf of Mannar region, Tamil Nadu.</title>
        <authorList>
            <person name="Pk S."/>
            <person name="Ch S."/>
            <person name="Ch V.R."/>
        </authorList>
    </citation>
    <scope>NUCLEOTIDE SEQUENCE [LARGE SCALE GENOMIC DNA]</scope>
    <source>
        <strain evidence="8 9">JC819</strain>
    </source>
</reference>
<proteinExistence type="predicted"/>
<feature type="region of interest" description="Disordered" evidence="6">
    <location>
        <begin position="1"/>
        <end position="38"/>
    </location>
</feature>
<evidence type="ECO:0000256" key="4">
    <source>
        <dbReference type="ARBA" id="ARBA00022840"/>
    </source>
</evidence>
<dbReference type="Pfam" id="PF00069">
    <property type="entry name" value="Pkinase"/>
    <property type="match status" value="1"/>
</dbReference>
<dbReference type="PROSITE" id="PS50011">
    <property type="entry name" value="PROTEIN_KINASE_DOM"/>
    <property type="match status" value="1"/>
</dbReference>
<dbReference type="InterPro" id="IPR008271">
    <property type="entry name" value="Ser/Thr_kinase_AS"/>
</dbReference>
<protein>
    <submittedName>
        <fullName evidence="8">Serine/threonine-protein kinase</fullName>
        <ecNumber evidence="8">2.7.11.1</ecNumber>
    </submittedName>
</protein>
<dbReference type="EC" id="2.7.11.1" evidence="8"/>
<evidence type="ECO:0000313" key="9">
    <source>
        <dbReference type="Proteomes" id="UP001239462"/>
    </source>
</evidence>
<gene>
    <name evidence="8" type="ORF">QTN89_11190</name>
</gene>
<evidence type="ECO:0000256" key="5">
    <source>
        <dbReference type="PROSITE-ProRule" id="PRU10141"/>
    </source>
</evidence>
<dbReference type="CDD" id="cd14014">
    <property type="entry name" value="STKc_PknB_like"/>
    <property type="match status" value="1"/>
</dbReference>
<dbReference type="InterPro" id="IPR011050">
    <property type="entry name" value="Pectin_lyase_fold/virulence"/>
</dbReference>
<dbReference type="Gene3D" id="1.10.510.10">
    <property type="entry name" value="Transferase(Phosphotransferase) domain 1"/>
    <property type="match status" value="1"/>
</dbReference>
<dbReference type="Gene3D" id="3.30.200.20">
    <property type="entry name" value="Phosphorylase Kinase, domain 1"/>
    <property type="match status" value="1"/>
</dbReference>
<dbReference type="InterPro" id="IPR012334">
    <property type="entry name" value="Pectin_lyas_fold"/>
</dbReference>
<evidence type="ECO:0000256" key="3">
    <source>
        <dbReference type="ARBA" id="ARBA00022777"/>
    </source>
</evidence>
<dbReference type="PROSITE" id="PS00108">
    <property type="entry name" value="PROTEIN_KINASE_ST"/>
    <property type="match status" value="1"/>
</dbReference>
<organism evidence="8 9">
    <name type="scientific">Roseiconus lacunae</name>
    <dbReference type="NCBI Taxonomy" id="2605694"/>
    <lineage>
        <taxon>Bacteria</taxon>
        <taxon>Pseudomonadati</taxon>
        <taxon>Planctomycetota</taxon>
        <taxon>Planctomycetia</taxon>
        <taxon>Pirellulales</taxon>
        <taxon>Pirellulaceae</taxon>
        <taxon>Roseiconus</taxon>
    </lineage>
</organism>
<evidence type="ECO:0000256" key="6">
    <source>
        <dbReference type="SAM" id="MobiDB-lite"/>
    </source>
</evidence>
<dbReference type="PANTHER" id="PTHR43289">
    <property type="entry name" value="MITOGEN-ACTIVATED PROTEIN KINASE KINASE KINASE 20-RELATED"/>
    <property type="match status" value="1"/>
</dbReference>
<evidence type="ECO:0000313" key="8">
    <source>
        <dbReference type="EMBL" id="MDM4015998.1"/>
    </source>
</evidence>
<accession>A0ABT7PI45</accession>
<evidence type="ECO:0000256" key="2">
    <source>
        <dbReference type="ARBA" id="ARBA00022741"/>
    </source>
</evidence>
<dbReference type="EMBL" id="JASZZN010000007">
    <property type="protein sequence ID" value="MDM4015998.1"/>
    <property type="molecule type" value="Genomic_DNA"/>
</dbReference>
<keyword evidence="9" id="KW-1185">Reference proteome</keyword>
<sequence>MNNSRDLSGSDDQSRDDATTGDQRQEAQDDSSKQFFFDADKPVLGDANAIDATLQTKAHETVSPDQQRRLPVTLEPTTRHDSLGRLGHYEVLNIIGRGGMGVVARAFDEQLHRNVAIKVMSDRLMTSERARKRFLREARAAASVNHPNVVTIHAVAQKDGIPYLVMEFVDGQSLLERINNDAPMCYEDVLRIGAQIASGLAAAHRHGIIHRDVKPGNVMLEDGIERVKLSDFGLARLLVENSDLTSMGDMVGTPSYMSPEQVDGEELTEASDLFSLGCVLYAMFRGRSPFQAGSTYASAARVRGFEPPPVSSFVEGIPPEFDQLMSTLFSKHAKGRPKTAKQVADLLLQWSAQSHQQRMPSHRLYPLRPRPWYRLDFSSDTTLKWIAAVLLLCSGSLIFAAIWLANRPEITADQVAETTEPTATEVLADGIIDVGAADGEVATFQEAVGFLSPNTLIRFSGERHFGPFELFDPVNHAGVTFQGKKGTVLVGPAGEPVVRISGVPDVKLRGIEVRASGMQIAMRVSGQCPGLSLKKMHFVSNNPAAHRVELVRFDFGASGTKASPIVIEECQFDSGAVGLVIGSHDATESPVRHLHVHHNHLHGESLQYGIPLVIQGQVRSVLVERNWLSRGKGGMSFLFPVSRAAEHVVVRYNTISQVDVGLYLNGSELDQDFRFDDNLIVDASALHTVNRPISEYFQWFAENQWIKTTSLATPEISQCFYVESSDVVKSLDPNASGYLEPANPDAKVIAGFYARSR</sequence>
<keyword evidence="4 5" id="KW-0067">ATP-binding</keyword>
<dbReference type="Proteomes" id="UP001239462">
    <property type="component" value="Unassembled WGS sequence"/>
</dbReference>
<name>A0ABT7PI45_9BACT</name>
<comment type="caution">
    <text evidence="8">The sequence shown here is derived from an EMBL/GenBank/DDBJ whole genome shotgun (WGS) entry which is preliminary data.</text>
</comment>
<dbReference type="InterPro" id="IPR000719">
    <property type="entry name" value="Prot_kinase_dom"/>
</dbReference>
<dbReference type="PANTHER" id="PTHR43289:SF6">
    <property type="entry name" value="SERINE_THREONINE-PROTEIN KINASE NEKL-3"/>
    <property type="match status" value="1"/>
</dbReference>
<evidence type="ECO:0000256" key="1">
    <source>
        <dbReference type="ARBA" id="ARBA00022679"/>
    </source>
</evidence>
<dbReference type="SUPFAM" id="SSF56112">
    <property type="entry name" value="Protein kinase-like (PK-like)"/>
    <property type="match status" value="1"/>
</dbReference>
<dbReference type="Gene3D" id="2.160.20.10">
    <property type="entry name" value="Single-stranded right-handed beta-helix, Pectin lyase-like"/>
    <property type="match status" value="1"/>
</dbReference>
<keyword evidence="2 5" id="KW-0547">Nucleotide-binding</keyword>
<evidence type="ECO:0000259" key="7">
    <source>
        <dbReference type="PROSITE" id="PS50011"/>
    </source>
</evidence>
<dbReference type="PROSITE" id="PS00107">
    <property type="entry name" value="PROTEIN_KINASE_ATP"/>
    <property type="match status" value="1"/>
</dbReference>
<dbReference type="GO" id="GO:0004674">
    <property type="term" value="F:protein serine/threonine kinase activity"/>
    <property type="evidence" value="ECO:0007669"/>
    <property type="project" value="UniProtKB-EC"/>
</dbReference>
<dbReference type="InterPro" id="IPR017441">
    <property type="entry name" value="Protein_kinase_ATP_BS"/>
</dbReference>
<feature type="compositionally biased region" description="Basic and acidic residues" evidence="6">
    <location>
        <begin position="12"/>
        <end position="38"/>
    </location>
</feature>
<feature type="domain" description="Protein kinase" evidence="7">
    <location>
        <begin position="89"/>
        <end position="348"/>
    </location>
</feature>
<feature type="binding site" evidence="5">
    <location>
        <position position="118"/>
    </location>
    <ligand>
        <name>ATP</name>
        <dbReference type="ChEBI" id="CHEBI:30616"/>
    </ligand>
</feature>
<keyword evidence="3 8" id="KW-0418">Kinase</keyword>
<dbReference type="InterPro" id="IPR011009">
    <property type="entry name" value="Kinase-like_dom_sf"/>
</dbReference>
<keyword evidence="1 8" id="KW-0808">Transferase</keyword>
<dbReference type="SUPFAM" id="SSF51126">
    <property type="entry name" value="Pectin lyase-like"/>
    <property type="match status" value="1"/>
</dbReference>